<evidence type="ECO:0000256" key="10">
    <source>
        <dbReference type="RuleBase" id="RU000594"/>
    </source>
</evidence>
<organism evidence="12 13">
    <name type="scientific">Anaeromyxobacter oryzae</name>
    <dbReference type="NCBI Taxonomy" id="2918170"/>
    <lineage>
        <taxon>Bacteria</taxon>
        <taxon>Pseudomonadati</taxon>
        <taxon>Myxococcota</taxon>
        <taxon>Myxococcia</taxon>
        <taxon>Myxococcales</taxon>
        <taxon>Cystobacterineae</taxon>
        <taxon>Anaeromyxobacteraceae</taxon>
        <taxon>Anaeromyxobacter</taxon>
    </lineage>
</organism>
<dbReference type="PRINTS" id="PR00781">
    <property type="entry name" value="LIPOSIGPTASE"/>
</dbReference>
<dbReference type="InterPro" id="IPR001872">
    <property type="entry name" value="Peptidase_A8"/>
</dbReference>
<dbReference type="RefSeq" id="WP_248361615.1">
    <property type="nucleotide sequence ID" value="NZ_AP025591.1"/>
</dbReference>
<keyword evidence="3 9" id="KW-0645">Protease</keyword>
<accession>A0ABM7WVK8</accession>
<evidence type="ECO:0000256" key="2">
    <source>
        <dbReference type="ARBA" id="ARBA00022475"/>
    </source>
</evidence>
<evidence type="ECO:0000256" key="5">
    <source>
        <dbReference type="ARBA" id="ARBA00022750"/>
    </source>
</evidence>
<dbReference type="EMBL" id="AP025591">
    <property type="protein sequence ID" value="BDG03530.1"/>
    <property type="molecule type" value="Genomic_DNA"/>
</dbReference>
<feature type="transmembrane region" description="Helical" evidence="9">
    <location>
        <begin position="127"/>
        <end position="145"/>
    </location>
</feature>
<gene>
    <name evidence="9" type="primary">lspA</name>
    <name evidence="12" type="ORF">AMOR_25260</name>
</gene>
<keyword evidence="13" id="KW-1185">Reference proteome</keyword>
<comment type="similarity">
    <text evidence="1 9 11">Belongs to the peptidase A8 family.</text>
</comment>
<dbReference type="NCBIfam" id="TIGR00077">
    <property type="entry name" value="lspA"/>
    <property type="match status" value="1"/>
</dbReference>
<dbReference type="Pfam" id="PF01252">
    <property type="entry name" value="Peptidase_A8"/>
    <property type="match status" value="1"/>
</dbReference>
<dbReference type="EC" id="3.4.23.36" evidence="9"/>
<feature type="active site" evidence="9">
    <location>
        <position position="151"/>
    </location>
</feature>
<comment type="caution">
    <text evidence="9">Lacks conserved residue(s) required for the propagation of feature annotation.</text>
</comment>
<evidence type="ECO:0000256" key="9">
    <source>
        <dbReference type="HAMAP-Rule" id="MF_00161"/>
    </source>
</evidence>
<keyword evidence="7 9" id="KW-1133">Transmembrane helix</keyword>
<evidence type="ECO:0000256" key="1">
    <source>
        <dbReference type="ARBA" id="ARBA00006139"/>
    </source>
</evidence>
<comment type="subcellular location">
    <subcellularLocation>
        <location evidence="9">Cell membrane</location>
        <topology evidence="9">Multi-pass membrane protein</topology>
    </subcellularLocation>
</comment>
<dbReference type="PANTHER" id="PTHR33695:SF1">
    <property type="entry name" value="LIPOPROTEIN SIGNAL PEPTIDASE"/>
    <property type="match status" value="1"/>
</dbReference>
<evidence type="ECO:0000256" key="6">
    <source>
        <dbReference type="ARBA" id="ARBA00022801"/>
    </source>
</evidence>
<keyword evidence="2 9" id="KW-1003">Cell membrane</keyword>
<feature type="active site" evidence="9">
    <location>
        <position position="172"/>
    </location>
</feature>
<dbReference type="PANTHER" id="PTHR33695">
    <property type="entry name" value="LIPOPROTEIN SIGNAL PEPTIDASE"/>
    <property type="match status" value="1"/>
</dbReference>
<evidence type="ECO:0000313" key="13">
    <source>
        <dbReference type="Proteomes" id="UP001162891"/>
    </source>
</evidence>
<dbReference type="PROSITE" id="PS00855">
    <property type="entry name" value="SPASE_II"/>
    <property type="match status" value="1"/>
</dbReference>
<sequence length="205" mass="23507">MTTSLSKWRLLGLLFVLCVVADQWTKFLAVERLTVAFDRGGEQSLAEKVRAFYGYRHLEPLATDPYYVYRPLWRMNYVENPGAAWGMFRSLPPDVRNGFFTLISVAAVGFILYYYRRLRDDQRFLQVALAFVLAGAVGNFVDRLARRYVIDFIEWYWWNRTDIRWPTFNIADSLIVVGVAMLVLHPGPKKEPARAAGDGGAASRA</sequence>
<evidence type="ECO:0000256" key="11">
    <source>
        <dbReference type="RuleBase" id="RU004181"/>
    </source>
</evidence>
<dbReference type="Proteomes" id="UP001162891">
    <property type="component" value="Chromosome"/>
</dbReference>
<comment type="pathway">
    <text evidence="9">Protein modification; lipoprotein biosynthesis (signal peptide cleavage).</text>
</comment>
<dbReference type="HAMAP" id="MF_00161">
    <property type="entry name" value="LspA"/>
    <property type="match status" value="1"/>
</dbReference>
<evidence type="ECO:0000313" key="12">
    <source>
        <dbReference type="EMBL" id="BDG03530.1"/>
    </source>
</evidence>
<keyword evidence="5 9" id="KW-0064">Aspartyl protease</keyword>
<protein>
    <recommendedName>
        <fullName evidence="9">Lipoprotein signal peptidase</fullName>
        <ecNumber evidence="9">3.4.23.36</ecNumber>
    </recommendedName>
    <alternativeName>
        <fullName evidence="9">Prolipoprotein signal peptidase</fullName>
    </alternativeName>
    <alternativeName>
        <fullName evidence="9">Signal peptidase II</fullName>
        <shortName evidence="9">SPase II</shortName>
    </alternativeName>
</protein>
<evidence type="ECO:0000256" key="3">
    <source>
        <dbReference type="ARBA" id="ARBA00022670"/>
    </source>
</evidence>
<keyword evidence="6 9" id="KW-0378">Hydrolase</keyword>
<proteinExistence type="inferred from homology"/>
<keyword evidence="8 9" id="KW-0472">Membrane</keyword>
<comment type="function">
    <text evidence="9 10">This protein specifically catalyzes the removal of signal peptides from prolipoproteins.</text>
</comment>
<reference evidence="13" key="1">
    <citation type="journal article" date="2022" name="Int. J. Syst. Evol. Microbiol.">
        <title>Anaeromyxobacter oryzae sp. nov., Anaeromyxobacter diazotrophicus sp. nov. and Anaeromyxobacter paludicola sp. nov., isolated from paddy soils.</title>
        <authorList>
            <person name="Itoh H."/>
            <person name="Xu Z."/>
            <person name="Mise K."/>
            <person name="Masuda Y."/>
            <person name="Ushijima N."/>
            <person name="Hayakawa C."/>
            <person name="Shiratori Y."/>
            <person name="Senoo K."/>
        </authorList>
    </citation>
    <scope>NUCLEOTIDE SEQUENCE [LARGE SCALE GENOMIC DNA]</scope>
    <source>
        <strain evidence="13">Red232</strain>
    </source>
</reference>
<evidence type="ECO:0000256" key="7">
    <source>
        <dbReference type="ARBA" id="ARBA00022989"/>
    </source>
</evidence>
<comment type="catalytic activity">
    <reaction evidence="9 10">
        <text>Release of signal peptides from bacterial membrane prolipoproteins. Hydrolyzes -Xaa-Yaa-Zaa-|-(S,diacylglyceryl)Cys-, in which Xaa is hydrophobic (preferably Leu), and Yaa (Ala or Ser) and Zaa (Gly or Ala) have small, neutral side chains.</text>
        <dbReference type="EC" id="3.4.23.36"/>
    </reaction>
</comment>
<evidence type="ECO:0000256" key="8">
    <source>
        <dbReference type="ARBA" id="ARBA00023136"/>
    </source>
</evidence>
<keyword evidence="4 9" id="KW-0812">Transmembrane</keyword>
<name>A0ABM7WVK8_9BACT</name>
<evidence type="ECO:0000256" key="4">
    <source>
        <dbReference type="ARBA" id="ARBA00022692"/>
    </source>
</evidence>
<dbReference type="NCBIfam" id="NF011355">
    <property type="entry name" value="PRK14773.1"/>
    <property type="match status" value="1"/>
</dbReference>
<feature type="transmembrane region" description="Helical" evidence="9">
    <location>
        <begin position="97"/>
        <end position="115"/>
    </location>
</feature>